<dbReference type="EMBL" id="KN834801">
    <property type="protein sequence ID" value="KIK56030.1"/>
    <property type="molecule type" value="Genomic_DNA"/>
</dbReference>
<accession>A0A0D0AZ81</accession>
<evidence type="ECO:0000256" key="1">
    <source>
        <dbReference type="SAM" id="MobiDB-lite"/>
    </source>
</evidence>
<protein>
    <submittedName>
        <fullName evidence="2">Uncharacterized protein</fullName>
    </submittedName>
</protein>
<feature type="region of interest" description="Disordered" evidence="1">
    <location>
        <begin position="45"/>
        <end position="75"/>
    </location>
</feature>
<name>A0A0D0AZ81_9AGAR</name>
<dbReference type="Proteomes" id="UP000053593">
    <property type="component" value="Unassembled WGS sequence"/>
</dbReference>
<dbReference type="AlphaFoldDB" id="A0A0D0AZ81"/>
<keyword evidence="3" id="KW-1185">Reference proteome</keyword>
<dbReference type="OrthoDB" id="3253621at2759"/>
<proteinExistence type="predicted"/>
<sequence>SVALQDDSGHLLVVRIGSPSDPTYAEDIEDMTKAILEKGKETKWEAKEKKHKRGGFPAAARGISYGKGQPEPMRMSDKRQGMMEELMSRDSFRRVAGNQSAALARWFPRLYQDLCHRNVQLKERLPHLELNFSNSVFSSMTVNFGPSTWTYIHTDSKNDITVPCAITSGGNYDWKLGRHLVLWDFKVILEFPPGATILLPSALLCHSNIPVGAGETHVSVTQYTAGDI</sequence>
<evidence type="ECO:0000313" key="3">
    <source>
        <dbReference type="Proteomes" id="UP000053593"/>
    </source>
</evidence>
<reference evidence="2 3" key="1">
    <citation type="submission" date="2014-04" db="EMBL/GenBank/DDBJ databases">
        <title>Evolutionary Origins and Diversification of the Mycorrhizal Mutualists.</title>
        <authorList>
            <consortium name="DOE Joint Genome Institute"/>
            <consortium name="Mycorrhizal Genomics Consortium"/>
            <person name="Kohler A."/>
            <person name="Kuo A."/>
            <person name="Nagy L.G."/>
            <person name="Floudas D."/>
            <person name="Copeland A."/>
            <person name="Barry K.W."/>
            <person name="Cichocki N."/>
            <person name="Veneault-Fourrey C."/>
            <person name="LaButti K."/>
            <person name="Lindquist E.A."/>
            <person name="Lipzen A."/>
            <person name="Lundell T."/>
            <person name="Morin E."/>
            <person name="Murat C."/>
            <person name="Riley R."/>
            <person name="Ohm R."/>
            <person name="Sun H."/>
            <person name="Tunlid A."/>
            <person name="Henrissat B."/>
            <person name="Grigoriev I.V."/>
            <person name="Hibbett D.S."/>
            <person name="Martin F."/>
        </authorList>
    </citation>
    <scope>NUCLEOTIDE SEQUENCE [LARGE SCALE GENOMIC DNA]</scope>
    <source>
        <strain evidence="2 3">FD-317 M1</strain>
    </source>
</reference>
<gene>
    <name evidence="2" type="ORF">GYMLUDRAFT_174872</name>
</gene>
<dbReference type="HOGENOM" id="CLU_031314_2_0_1"/>
<organism evidence="2 3">
    <name type="scientific">Collybiopsis luxurians FD-317 M1</name>
    <dbReference type="NCBI Taxonomy" id="944289"/>
    <lineage>
        <taxon>Eukaryota</taxon>
        <taxon>Fungi</taxon>
        <taxon>Dikarya</taxon>
        <taxon>Basidiomycota</taxon>
        <taxon>Agaricomycotina</taxon>
        <taxon>Agaricomycetes</taxon>
        <taxon>Agaricomycetidae</taxon>
        <taxon>Agaricales</taxon>
        <taxon>Marasmiineae</taxon>
        <taxon>Omphalotaceae</taxon>
        <taxon>Collybiopsis</taxon>
        <taxon>Collybiopsis luxurians</taxon>
    </lineage>
</organism>
<feature type="non-terminal residue" evidence="2">
    <location>
        <position position="228"/>
    </location>
</feature>
<evidence type="ECO:0000313" key="2">
    <source>
        <dbReference type="EMBL" id="KIK56030.1"/>
    </source>
</evidence>
<dbReference type="Gene3D" id="3.60.130.30">
    <property type="match status" value="1"/>
</dbReference>